<dbReference type="SUPFAM" id="SSF53335">
    <property type="entry name" value="S-adenosyl-L-methionine-dependent methyltransferases"/>
    <property type="match status" value="1"/>
</dbReference>
<dbReference type="InterPro" id="IPR001737">
    <property type="entry name" value="KsgA/Erm"/>
</dbReference>
<keyword evidence="9" id="KW-1185">Reference proteome</keyword>
<dbReference type="AlphaFoldDB" id="A0A812PTN8"/>
<evidence type="ECO:0000256" key="3">
    <source>
        <dbReference type="ARBA" id="ARBA00022691"/>
    </source>
</evidence>
<dbReference type="OrthoDB" id="27683at2759"/>
<dbReference type="Proteomes" id="UP000649617">
    <property type="component" value="Unassembled WGS sequence"/>
</dbReference>
<feature type="binding site" evidence="5">
    <location>
        <position position="124"/>
    </location>
    <ligand>
        <name>S-adenosyl-L-methionine</name>
        <dbReference type="ChEBI" id="CHEBI:59789"/>
    </ligand>
</feature>
<feature type="binding site" evidence="5">
    <location>
        <position position="218"/>
    </location>
    <ligand>
        <name>S-adenosyl-L-methionine</name>
        <dbReference type="ChEBI" id="CHEBI:59789"/>
    </ligand>
</feature>
<reference evidence="8" key="1">
    <citation type="submission" date="2021-02" db="EMBL/GenBank/DDBJ databases">
        <authorList>
            <person name="Dougan E. K."/>
            <person name="Rhodes N."/>
            <person name="Thang M."/>
            <person name="Chan C."/>
        </authorList>
    </citation>
    <scope>NUCLEOTIDE SEQUENCE</scope>
</reference>
<evidence type="ECO:0000256" key="1">
    <source>
        <dbReference type="ARBA" id="ARBA00022603"/>
    </source>
</evidence>
<dbReference type="EMBL" id="CAJNIZ010013303">
    <property type="protein sequence ID" value="CAE7346337.1"/>
    <property type="molecule type" value="Genomic_DNA"/>
</dbReference>
<dbReference type="PANTHER" id="PTHR11727:SF7">
    <property type="entry name" value="DIMETHYLADENOSINE TRANSFERASE-RELATED"/>
    <property type="match status" value="1"/>
</dbReference>
<keyword evidence="1 5" id="KW-0489">Methyltransferase</keyword>
<accession>A0A812PTN8</accession>
<dbReference type="GO" id="GO:0003723">
    <property type="term" value="F:RNA binding"/>
    <property type="evidence" value="ECO:0007669"/>
    <property type="project" value="UniProtKB-UniRule"/>
</dbReference>
<dbReference type="Gene3D" id="3.40.50.150">
    <property type="entry name" value="Vaccinia Virus protein VP39"/>
    <property type="match status" value="1"/>
</dbReference>
<evidence type="ECO:0000313" key="8">
    <source>
        <dbReference type="EMBL" id="CAE7346337.1"/>
    </source>
</evidence>
<feature type="domain" description="Ribosomal RNA adenine methylase transferase N-terminal" evidence="7">
    <location>
        <begin position="104"/>
        <end position="306"/>
    </location>
</feature>
<dbReference type="GO" id="GO:0000179">
    <property type="term" value="F:rRNA (adenine-N6,N6-)-dimethyltransferase activity"/>
    <property type="evidence" value="ECO:0007669"/>
    <property type="project" value="UniProtKB-UniRule"/>
</dbReference>
<dbReference type="PANTHER" id="PTHR11727">
    <property type="entry name" value="DIMETHYLADENOSINE TRANSFERASE"/>
    <property type="match status" value="1"/>
</dbReference>
<sequence length="427" mass="46732">MRLHPGRRKKAFKADCTRIWGNLFDYSYAQYKDNHTPVAIRCQMHGIFWMKPRDHIQRRQGCPKCGSLHVPGSLQERAAMMLTPSSTPSHGQHVLRSHKVALEIAAATLRDVEASGASWVAEIGVGAGALTAALLQNSACAGVVGFELDEKILSQALEKGGVMRRYHPVCRDIPESARALSREAWEELLVGHSRCFIFKGDFLTCRAVPSRCRTVVGNIPYRISTAVVSKLLCQEPPIGRLVLTVQAEFARKLLAKPGSLKFDRVSALVQAACQSAQLAIPDMLSPDVFSPPPRVDSAVVLLEPRESIRHQGVALPAAALDQLLRLLLDGVRGPGRGDSLETRLTEVERVGTQILPSSWRVAMARAGVDPAKPAMTMSPEEFVALAAELHSLGFASIDMVSSYITPPHQLRVRLKPGKSHDDLFVEE</sequence>
<keyword evidence="4 5" id="KW-0694">RNA-binding</keyword>
<comment type="caution">
    <text evidence="8">The sequence shown here is derived from an EMBL/GenBank/DDBJ whole genome shotgun (WGS) entry which is preliminary data.</text>
</comment>
<evidence type="ECO:0000259" key="7">
    <source>
        <dbReference type="SMART" id="SM00650"/>
    </source>
</evidence>
<keyword evidence="3 5" id="KW-0949">S-adenosyl-L-methionine</keyword>
<dbReference type="InterPro" id="IPR020598">
    <property type="entry name" value="rRNA_Ade_methylase_Trfase_N"/>
</dbReference>
<feature type="binding site" evidence="5">
    <location>
        <position position="147"/>
    </location>
    <ligand>
        <name>S-adenosyl-L-methionine</name>
        <dbReference type="ChEBI" id="CHEBI:59789"/>
    </ligand>
</feature>
<keyword evidence="6" id="KW-0698">rRNA processing</keyword>
<proteinExistence type="inferred from homology"/>
<evidence type="ECO:0000256" key="2">
    <source>
        <dbReference type="ARBA" id="ARBA00022679"/>
    </source>
</evidence>
<dbReference type="PROSITE" id="PS51689">
    <property type="entry name" value="SAM_RNA_A_N6_MT"/>
    <property type="match status" value="1"/>
</dbReference>
<dbReference type="InterPro" id="IPR029063">
    <property type="entry name" value="SAM-dependent_MTases_sf"/>
</dbReference>
<feature type="binding site" evidence="5">
    <location>
        <position position="95"/>
    </location>
    <ligand>
        <name>S-adenosyl-L-methionine</name>
        <dbReference type="ChEBI" id="CHEBI:59789"/>
    </ligand>
</feature>
<comment type="similarity">
    <text evidence="5 6">Belongs to the class I-like SAM-binding methyltransferase superfamily. rRNA adenine N(6)-methyltransferase family.</text>
</comment>
<evidence type="ECO:0000313" key="9">
    <source>
        <dbReference type="Proteomes" id="UP000649617"/>
    </source>
</evidence>
<protein>
    <recommendedName>
        <fullName evidence="6">rRNA adenine N(6)-methyltransferase</fullName>
        <ecNumber evidence="6">2.1.1.-</ecNumber>
    </recommendedName>
</protein>
<feature type="binding site" evidence="5">
    <location>
        <position position="201"/>
    </location>
    <ligand>
        <name>S-adenosyl-L-methionine</name>
        <dbReference type="ChEBI" id="CHEBI:59789"/>
    </ligand>
</feature>
<evidence type="ECO:0000256" key="5">
    <source>
        <dbReference type="PROSITE-ProRule" id="PRU01026"/>
    </source>
</evidence>
<feature type="binding site" evidence="5">
    <location>
        <position position="93"/>
    </location>
    <ligand>
        <name>S-adenosyl-L-methionine</name>
        <dbReference type="ChEBI" id="CHEBI:59789"/>
    </ligand>
</feature>
<name>A0A812PTN8_SYMPI</name>
<evidence type="ECO:0000256" key="4">
    <source>
        <dbReference type="ARBA" id="ARBA00022884"/>
    </source>
</evidence>
<dbReference type="SMART" id="SM00650">
    <property type="entry name" value="rADc"/>
    <property type="match status" value="1"/>
</dbReference>
<dbReference type="Pfam" id="PF00398">
    <property type="entry name" value="RrnaAD"/>
    <property type="match status" value="1"/>
</dbReference>
<organism evidence="8 9">
    <name type="scientific">Symbiodinium pilosum</name>
    <name type="common">Dinoflagellate</name>
    <dbReference type="NCBI Taxonomy" id="2952"/>
    <lineage>
        <taxon>Eukaryota</taxon>
        <taxon>Sar</taxon>
        <taxon>Alveolata</taxon>
        <taxon>Dinophyceae</taxon>
        <taxon>Suessiales</taxon>
        <taxon>Symbiodiniaceae</taxon>
        <taxon>Symbiodinium</taxon>
    </lineage>
</organism>
<keyword evidence="2 5" id="KW-0808">Transferase</keyword>
<evidence type="ECO:0000256" key="6">
    <source>
        <dbReference type="RuleBase" id="RU362106"/>
    </source>
</evidence>
<dbReference type="EC" id="2.1.1.-" evidence="6"/>
<gene>
    <name evidence="8" type="primary">rsmA</name>
    <name evidence="8" type="ORF">SPIL2461_LOCUS8201</name>
</gene>
<feature type="non-terminal residue" evidence="8">
    <location>
        <position position="427"/>
    </location>
</feature>